<dbReference type="OrthoDB" id="6219513at2759"/>
<dbReference type="InterPro" id="IPR000742">
    <property type="entry name" value="EGF"/>
</dbReference>
<reference evidence="3" key="1">
    <citation type="submission" date="2013-04" db="EMBL/GenBank/DDBJ databases">
        <title>The Genome Sequence of Fonticula alba ATCC 38817.</title>
        <authorList>
            <consortium name="The Broad Institute Genomics Platform"/>
            <person name="Russ C."/>
            <person name="Cuomo C."/>
            <person name="Burger G."/>
            <person name="Gray M.W."/>
            <person name="Holland P.W.H."/>
            <person name="King N."/>
            <person name="Lang F.B.F."/>
            <person name="Roger A.J."/>
            <person name="Ruiz-Trillo I."/>
            <person name="Brown M."/>
            <person name="Walker B."/>
            <person name="Young S."/>
            <person name="Zeng Q."/>
            <person name="Gargeya S."/>
            <person name="Fitzgerald M."/>
            <person name="Haas B."/>
            <person name="Abouelleil A."/>
            <person name="Allen A.W."/>
            <person name="Alvarado L."/>
            <person name="Arachchi H.M."/>
            <person name="Berlin A.M."/>
            <person name="Chapman S.B."/>
            <person name="Gainer-Dewar J."/>
            <person name="Goldberg J."/>
            <person name="Griggs A."/>
            <person name="Gujja S."/>
            <person name="Hansen M."/>
            <person name="Howarth C."/>
            <person name="Imamovic A."/>
            <person name="Ireland A."/>
            <person name="Larimer J."/>
            <person name="McCowan C."/>
            <person name="Murphy C."/>
            <person name="Pearson M."/>
            <person name="Poon T.W."/>
            <person name="Priest M."/>
            <person name="Roberts A."/>
            <person name="Saif S."/>
            <person name="Shea T."/>
            <person name="Sisk P."/>
            <person name="Sykes S."/>
            <person name="Wortman J."/>
            <person name="Nusbaum C."/>
            <person name="Birren B."/>
        </authorList>
    </citation>
    <scope>NUCLEOTIDE SEQUENCE [LARGE SCALE GENOMIC DNA]</scope>
    <source>
        <strain evidence="3">ATCC 38817</strain>
    </source>
</reference>
<evidence type="ECO:0000259" key="2">
    <source>
        <dbReference type="SMART" id="SM00181"/>
    </source>
</evidence>
<dbReference type="eggNOG" id="KOG3525">
    <property type="taxonomic scope" value="Eukaryota"/>
</dbReference>
<feature type="domain" description="EGF-like" evidence="2">
    <location>
        <begin position="1241"/>
        <end position="1285"/>
    </location>
</feature>
<feature type="domain" description="EGF-like" evidence="2">
    <location>
        <begin position="1161"/>
        <end position="1197"/>
    </location>
</feature>
<dbReference type="SMART" id="SM00261">
    <property type="entry name" value="FU"/>
    <property type="match status" value="14"/>
</dbReference>
<dbReference type="SUPFAM" id="SSF57184">
    <property type="entry name" value="Growth factor receptor domain"/>
    <property type="match status" value="6"/>
</dbReference>
<evidence type="ECO:0000256" key="1">
    <source>
        <dbReference type="SAM" id="SignalP"/>
    </source>
</evidence>
<feature type="signal peptide" evidence="1">
    <location>
        <begin position="1"/>
        <end position="25"/>
    </location>
</feature>
<keyword evidence="4" id="KW-1185">Reference proteome</keyword>
<feature type="domain" description="EGF-like" evidence="2">
    <location>
        <begin position="1027"/>
        <end position="1062"/>
    </location>
</feature>
<dbReference type="PANTHER" id="PTHR15332:SF175">
    <property type="entry name" value="PROPROTEIN CONVERTASE SUBTILISIN_KEXIN TYPE 5-LIKE"/>
    <property type="match status" value="1"/>
</dbReference>
<feature type="domain" description="EGF-like" evidence="2">
    <location>
        <begin position="1286"/>
        <end position="1316"/>
    </location>
</feature>
<dbReference type="STRING" id="691883.A0A058Z2C2"/>
<protein>
    <recommendedName>
        <fullName evidence="2">EGF-like domain-containing protein</fullName>
    </recommendedName>
</protein>
<feature type="domain" description="EGF-like" evidence="2">
    <location>
        <begin position="1116"/>
        <end position="1160"/>
    </location>
</feature>
<proteinExistence type="predicted"/>
<sequence>MGRPARWQAWATLALLLGMVARALGQDVYFHAAPYSVLSPPRPMSLIASSGLLPSALYRVSNSQFRLHRASLVAIHAPETRWGLFLLETAGNIDSARPDNPGTAEILVPSAPALTPPLLVEHTPDGVGFFHLPQRHAFPRPDVELLVGIERLAIGVDLLGLAGDPGPGRTILWTYLGPDKLTIQGHDGLPMTGAVLAAAGFGRTFFLVDDIRLSKLSILPSGSPSSLTREAPGRVVQLEATFLGFWHVQDSTEEDVVMLLDSGDICLYNRFGATDQGMVAAGRLPVGVPLSGSRVLVGSATASQTYGSPLYVVSPGAADPRDRVWRLSLETGTIKWQRVVLPPAVTDVSALQLLLWPFGSTSTKWHLVDGQLRALFDSGDFRCADDPSIACDREGQASGSSLGWACVPDRVEAPLVSSKRLCTGCPEGWYLDRPPGEAPFSQPGHECRPCAQAGCRTCDQDHCLVCEDGLLLEPSGRAGGTVCVASCSAGFRPVSGMCTLSDVALPGVGLTAPLAASLMAGLDPGDRITAIGQTWLSVDVSSGVPILPASASGPATGVLLFTEHLKSYLLPIEAIGSPGRYVAKEIRLFASPLVAPVVGFVEIGPFHEAGGLLYMLQVVDRNGNAGVADLYCPGMGPCESALLSSLYGIASNCSNIAWRFGERHTATVRSPDEVIIYEHHDEQGSGKVFHVATTGLQALSWGPESGRTDTTGPNWMVMSSKDAGPSALPQDMGDAFGDAWLPLTGRLLADPPAVSGRFVPALLARGPGARVSEELFFTNTVGTEWQIVHVPGDMVPTGRSTGLPSSRQVIGTFPQALEVPTGEHHDVLFQAVALPDGGSRYPSALLLLSRTFVGLSVLHCPGGPAGACALLPAVFAELPVELRPPADTALWSLAVVQAVPASGGTSALSLGSGQQLNFLILVPATGPVVFSLVLGCPAGTYGPMCDGCHPTCAACVGPEEPDHCTACVPGRAWLHGRACVSECPFGMWPDVSECRACPAGCVTCTTAATCTGCEAGRFLSSAHACEPCDGSCASCTDDRGCDACRPGLVFASVDAEMPSRCTSACPPGEYLGDGRCAVCHVSCELCAGGAASCTVCAEGFGWASPPGPGSTGACVACDPGCVSCTADHCLACGPGLLLTHGGTCVASCPAGWWPDGESCQPCDVSCSTCIGGGSAQCTGCSPGLELMESGDLAGFCASGCAEGEYWDTDALLQDGDCVQACAARHVALAGRCLPCHVSCDACTGTRSTECGACIDDLLALPAGQTPARCVPACPAGYSPSAGGCAACPGHCASCPASSTECGLCQRGWLLARPDCVENCPEGTSSLGSECIFCHEGCGSCFGPGPEQCLSCPGHAPLLVAGRCLSECPAGMFPDRGTCTPCSDTCAACTGPTDIECTLCAGDRALLGGTCRAGCPGRFFAEDNVCLPCGAFCASCQDASGCTGCEDGFMLQPNGGCAAGCPARSVGCTAQARCIPCSGECAACEVFGPGCDASCTHCEPGYVLSDGACYVACPAGEFLPAGAHACGPCSAECRTCFGAAGQCTGCNGGLLHPGAGICASACAGASAPVAGVCLSCFAECDQCEAGPGQSDVAPLPGDGPLAAARDLVEAGWQADPSRRPPATTVRQRCVALFVSVNGLALS</sequence>
<evidence type="ECO:0000313" key="3">
    <source>
        <dbReference type="EMBL" id="KCV68068.1"/>
    </source>
</evidence>
<dbReference type="RefSeq" id="XP_009497635.1">
    <property type="nucleotide sequence ID" value="XM_009499360.1"/>
</dbReference>
<dbReference type="EMBL" id="KB932211">
    <property type="protein sequence ID" value="KCV68068.1"/>
    <property type="molecule type" value="Genomic_DNA"/>
</dbReference>
<dbReference type="InterPro" id="IPR009030">
    <property type="entry name" value="Growth_fac_rcpt_cys_sf"/>
</dbReference>
<gene>
    <name evidence="3" type="ORF">H696_05545</name>
</gene>
<dbReference type="GeneID" id="20530270"/>
<evidence type="ECO:0000313" key="4">
    <source>
        <dbReference type="Proteomes" id="UP000030693"/>
    </source>
</evidence>
<feature type="domain" description="EGF-like" evidence="2">
    <location>
        <begin position="993"/>
        <end position="1026"/>
    </location>
</feature>
<feature type="chain" id="PRO_5001566584" description="EGF-like domain-containing protein" evidence="1">
    <location>
        <begin position="26"/>
        <end position="1641"/>
    </location>
</feature>
<dbReference type="PANTHER" id="PTHR15332">
    <property type="entry name" value="PROPROTEIN CONVERTASE SUBTILISIN_KEXIN TYPE 5-LIKE"/>
    <property type="match status" value="1"/>
</dbReference>
<dbReference type="Gene3D" id="2.10.220.10">
    <property type="entry name" value="Hormone Receptor, Insulin-like Growth Factor Receptor 1, Chain A, domain 2"/>
    <property type="match status" value="7"/>
</dbReference>
<dbReference type="Proteomes" id="UP000030693">
    <property type="component" value="Unassembled WGS sequence"/>
</dbReference>
<dbReference type="InterPro" id="IPR006212">
    <property type="entry name" value="Furin_repeat"/>
</dbReference>
<accession>A0A058Z2C2</accession>
<organism evidence="3">
    <name type="scientific">Fonticula alba</name>
    <name type="common">Slime mold</name>
    <dbReference type="NCBI Taxonomy" id="691883"/>
    <lineage>
        <taxon>Eukaryota</taxon>
        <taxon>Rotosphaerida</taxon>
        <taxon>Fonticulaceae</taxon>
        <taxon>Fonticula</taxon>
    </lineage>
</organism>
<name>A0A058Z2C2_FONAL</name>
<dbReference type="CDD" id="cd00064">
    <property type="entry name" value="FU"/>
    <property type="match status" value="7"/>
</dbReference>
<keyword evidence="1" id="KW-0732">Signal</keyword>
<dbReference type="SMART" id="SM00181">
    <property type="entry name" value="EGF"/>
    <property type="match status" value="10"/>
</dbReference>
<feature type="domain" description="EGF-like" evidence="2">
    <location>
        <begin position="449"/>
        <end position="499"/>
    </location>
</feature>
<feature type="domain" description="EGF-like" evidence="2">
    <location>
        <begin position="1475"/>
        <end position="1509"/>
    </location>
</feature>
<feature type="domain" description="EGF-like" evidence="2">
    <location>
        <begin position="1427"/>
        <end position="1457"/>
    </location>
</feature>
<feature type="domain" description="EGF-like" evidence="2">
    <location>
        <begin position="1380"/>
        <end position="1411"/>
    </location>
</feature>